<dbReference type="SUPFAM" id="SSF51621">
    <property type="entry name" value="Phosphoenolpyruvate/pyruvate domain"/>
    <property type="match status" value="1"/>
</dbReference>
<dbReference type="InterPro" id="IPR015813">
    <property type="entry name" value="Pyrv/PenolPyrv_kinase-like_dom"/>
</dbReference>
<keyword evidence="9" id="KW-0479">Metal-binding</keyword>
<feature type="active site" description="Proton acceptor" evidence="7">
    <location>
        <position position="239"/>
    </location>
</feature>
<dbReference type="GO" id="GO:0046872">
    <property type="term" value="F:metal ion binding"/>
    <property type="evidence" value="ECO:0007669"/>
    <property type="project" value="UniProtKB-KW"/>
</dbReference>
<dbReference type="CDD" id="cd00377">
    <property type="entry name" value="ICL_PEPM"/>
    <property type="match status" value="1"/>
</dbReference>
<dbReference type="InterPro" id="IPR018523">
    <property type="entry name" value="Isocitrate_lyase_ph_CS"/>
</dbReference>
<sequence>MKPAKTTQEMTAVTSNTVQSKVLGRLKQELSFVSAYRNMDHAQQQVEREIEQWWRQDRWSHTKRTYKPSDVATLRGSIDLITPSHYLSKKLYWTLRQNFEAQTASFTYGALDVIQLTNMCKYLTSVYVSGWQCSSTHIPNIHEPGPDFADYPMSTVPDKVKQLVTAQLFHDRKQNDERAQLTPEQREKTKKIDYLVPCIADADAGFGGITSVMKLVKMFIDAGAGGIHLEDQKPGVKKCGHLGGKVLVSAREHVTRLQAARLQADVMGCDLVICARTDAMSATFLDSNIDPVDHPFILGVVDPKGKKLQTFPEAGRVAIQKNFSGENKERLLKLWNEHALHMSLSDAQDLARKNGFEFYFDWETCRTEEGYYRIDGSVEYCVNRGLLFADYADILWMETPTPDLSVAKAFADGIHSKKPHVLLSYNLSPSFNWDAQKMSEEEIEAFIPNLASMGYCWQFITLAGFHMDSLISEVFSRNFAKTGMLAFVEHIQRKEKAEGVDQLLHQKWSGANLKDREVELASANKSSTLSNQKGGGSTEDQFIIDNGAKKHGHH</sequence>
<dbReference type="Gene3D" id="1.10.10.850">
    <property type="match status" value="1"/>
</dbReference>
<dbReference type="EMBL" id="RRYP01003382">
    <property type="protein sequence ID" value="TNV83852.1"/>
    <property type="molecule type" value="Genomic_DNA"/>
</dbReference>
<evidence type="ECO:0000256" key="9">
    <source>
        <dbReference type="PIRSR" id="PIRSR001362-3"/>
    </source>
</evidence>
<protein>
    <recommendedName>
        <fullName evidence="2 6">Isocitrate lyase</fullName>
    </recommendedName>
</protein>
<evidence type="ECO:0000256" key="10">
    <source>
        <dbReference type="SAM" id="MobiDB-lite"/>
    </source>
</evidence>
<accession>A0A8J8T650</accession>
<gene>
    <name evidence="11" type="ORF">FGO68_gene2089</name>
</gene>
<dbReference type="GO" id="GO:0006099">
    <property type="term" value="P:tricarboxylic acid cycle"/>
    <property type="evidence" value="ECO:0007669"/>
    <property type="project" value="UniProtKB-KW"/>
</dbReference>
<proteinExistence type="inferred from homology"/>
<keyword evidence="5 6" id="KW-0456">Lyase</keyword>
<evidence type="ECO:0000256" key="6">
    <source>
        <dbReference type="PIRNR" id="PIRNR001362"/>
    </source>
</evidence>
<evidence type="ECO:0000256" key="3">
    <source>
        <dbReference type="ARBA" id="ARBA00022435"/>
    </source>
</evidence>
<dbReference type="OrthoDB" id="4078635at2759"/>
<keyword evidence="4" id="KW-0816">Tricarboxylic acid cycle</keyword>
<organism evidence="11 12">
    <name type="scientific">Halteria grandinella</name>
    <dbReference type="NCBI Taxonomy" id="5974"/>
    <lineage>
        <taxon>Eukaryota</taxon>
        <taxon>Sar</taxon>
        <taxon>Alveolata</taxon>
        <taxon>Ciliophora</taxon>
        <taxon>Intramacronucleata</taxon>
        <taxon>Spirotrichea</taxon>
        <taxon>Stichotrichia</taxon>
        <taxon>Sporadotrichida</taxon>
        <taxon>Halteriidae</taxon>
        <taxon>Halteria</taxon>
    </lineage>
</organism>
<dbReference type="Proteomes" id="UP000785679">
    <property type="component" value="Unassembled WGS sequence"/>
</dbReference>
<dbReference type="InterPro" id="IPR006254">
    <property type="entry name" value="Isocitrate_lyase"/>
</dbReference>
<dbReference type="InterPro" id="IPR040442">
    <property type="entry name" value="Pyrv_kinase-like_dom_sf"/>
</dbReference>
<feature type="binding site" evidence="8">
    <location>
        <position position="276"/>
    </location>
    <ligand>
        <name>substrate</name>
    </ligand>
</feature>
<feature type="binding site" evidence="9">
    <location>
        <position position="201"/>
    </location>
    <ligand>
        <name>Mg(2+)</name>
        <dbReference type="ChEBI" id="CHEBI:18420"/>
    </ligand>
</feature>
<comment type="caution">
    <text evidence="11">The sequence shown here is derived from an EMBL/GenBank/DDBJ whole genome shotgun (WGS) entry which is preliminary data.</text>
</comment>
<keyword evidence="9" id="KW-0460">Magnesium</keyword>
<comment type="cofactor">
    <cofactor evidence="9">
        <name>Mg(2+)</name>
        <dbReference type="ChEBI" id="CHEBI:18420"/>
    </cofactor>
    <text evidence="9">Can also use Mn(2+) ion.</text>
</comment>
<keyword evidence="3" id="KW-0329">Glyoxylate bypass</keyword>
<comment type="similarity">
    <text evidence="6">Belongs to the isocitrate lyase/PEP mutase superfamily. Isocitrate lyase family.</text>
</comment>
<dbReference type="PANTHER" id="PTHR21631">
    <property type="entry name" value="ISOCITRATE LYASE/MALATE SYNTHASE"/>
    <property type="match status" value="1"/>
</dbReference>
<evidence type="ECO:0000256" key="7">
    <source>
        <dbReference type="PIRSR" id="PIRSR001362-1"/>
    </source>
</evidence>
<comment type="pathway">
    <text evidence="1">Carbohydrate metabolism; glyoxylate cycle; (S)-malate from isocitrate: step 1/2.</text>
</comment>
<feature type="binding site" evidence="8">
    <location>
        <begin position="129"/>
        <end position="131"/>
    </location>
    <ligand>
        <name>substrate</name>
    </ligand>
</feature>
<dbReference type="PANTHER" id="PTHR21631:SF3">
    <property type="entry name" value="BIFUNCTIONAL GLYOXYLATE CYCLE PROTEIN"/>
    <property type="match status" value="1"/>
</dbReference>
<evidence type="ECO:0000256" key="1">
    <source>
        <dbReference type="ARBA" id="ARBA00004793"/>
    </source>
</evidence>
<feature type="binding site" evidence="8">
    <location>
        <begin position="426"/>
        <end position="430"/>
    </location>
    <ligand>
        <name>substrate</name>
    </ligand>
</feature>
<evidence type="ECO:0000256" key="8">
    <source>
        <dbReference type="PIRSR" id="PIRSR001362-2"/>
    </source>
</evidence>
<feature type="region of interest" description="Disordered" evidence="10">
    <location>
        <begin position="524"/>
        <end position="554"/>
    </location>
</feature>
<dbReference type="InterPro" id="IPR039556">
    <property type="entry name" value="ICL/PEPM"/>
</dbReference>
<dbReference type="PROSITE" id="PS00161">
    <property type="entry name" value="ISOCITRATE_LYASE"/>
    <property type="match status" value="1"/>
</dbReference>
<evidence type="ECO:0000256" key="4">
    <source>
        <dbReference type="ARBA" id="ARBA00022532"/>
    </source>
</evidence>
<evidence type="ECO:0000256" key="2">
    <source>
        <dbReference type="ARBA" id="ARBA00012909"/>
    </source>
</evidence>
<feature type="binding site" evidence="8">
    <location>
        <position position="461"/>
    </location>
    <ligand>
        <name>substrate</name>
    </ligand>
</feature>
<feature type="binding site" evidence="8">
    <location>
        <begin position="240"/>
        <end position="241"/>
    </location>
    <ligand>
        <name>substrate</name>
    </ligand>
</feature>
<reference evidence="11" key="1">
    <citation type="submission" date="2019-06" db="EMBL/GenBank/DDBJ databases">
        <authorList>
            <person name="Zheng W."/>
        </authorList>
    </citation>
    <scope>NUCLEOTIDE SEQUENCE</scope>
    <source>
        <strain evidence="11">QDHG01</strain>
    </source>
</reference>
<dbReference type="NCBIfam" id="TIGR01346">
    <property type="entry name" value="isocit_lyase"/>
    <property type="match status" value="1"/>
</dbReference>
<evidence type="ECO:0000313" key="11">
    <source>
        <dbReference type="EMBL" id="TNV83852.1"/>
    </source>
</evidence>
<dbReference type="Gene3D" id="3.20.20.60">
    <property type="entry name" value="Phosphoenolpyruvate-binding domains"/>
    <property type="match status" value="1"/>
</dbReference>
<dbReference type="PIRSF" id="PIRSF001362">
    <property type="entry name" value="Isocit_lyase"/>
    <property type="match status" value="1"/>
</dbReference>
<dbReference type="Pfam" id="PF00463">
    <property type="entry name" value="ICL"/>
    <property type="match status" value="1"/>
</dbReference>
<dbReference type="AlphaFoldDB" id="A0A8J8T650"/>
<evidence type="ECO:0000256" key="5">
    <source>
        <dbReference type="ARBA" id="ARBA00023239"/>
    </source>
</evidence>
<keyword evidence="12" id="KW-1185">Reference proteome</keyword>
<evidence type="ECO:0000313" key="12">
    <source>
        <dbReference type="Proteomes" id="UP000785679"/>
    </source>
</evidence>
<dbReference type="GO" id="GO:0004451">
    <property type="term" value="F:isocitrate lyase activity"/>
    <property type="evidence" value="ECO:0007669"/>
    <property type="project" value="InterPro"/>
</dbReference>
<name>A0A8J8T650_HALGN</name>
<dbReference type="GO" id="GO:0006097">
    <property type="term" value="P:glyoxylate cycle"/>
    <property type="evidence" value="ECO:0007669"/>
    <property type="project" value="UniProtKB-KW"/>
</dbReference>